<dbReference type="InterPro" id="IPR009187">
    <property type="entry name" value="Prok_Ku"/>
</dbReference>
<dbReference type="SMART" id="SM00559">
    <property type="entry name" value="Ku78"/>
    <property type="match status" value="1"/>
</dbReference>
<name>A0ABX8C0G4_9ACTN</name>
<dbReference type="Pfam" id="PF02735">
    <property type="entry name" value="Ku"/>
    <property type="match status" value="1"/>
</dbReference>
<feature type="compositionally biased region" description="Basic and acidic residues" evidence="4">
    <location>
        <begin position="292"/>
        <end position="327"/>
    </location>
</feature>
<evidence type="ECO:0000256" key="1">
    <source>
        <dbReference type="ARBA" id="ARBA00023125"/>
    </source>
</evidence>
<evidence type="ECO:0000256" key="2">
    <source>
        <dbReference type="ARBA" id="ARBA00023172"/>
    </source>
</evidence>
<comment type="function">
    <text evidence="3">With LigD forms a non-homologous end joining (NHEJ) DNA repair enzyme, which repairs dsDNA breaks with reduced fidelity. Binds linear dsDNA with 5'- and 3'- overhangs but not closed circular dsDNA nor ssDNA. Recruits and stimulates the ligase activity of LigD.</text>
</comment>
<evidence type="ECO:0000259" key="5">
    <source>
        <dbReference type="SMART" id="SM00559"/>
    </source>
</evidence>
<sequence length="340" mass="38033">MVNPVWVGTLMFGRVPVGVRLYSARERRGPVLHQFERGTADRIRYVRVNERTGEEVAGEDVVRGARTGVEDEYVVLEPEELEEILPHGSRTMELTGFLSQGAVDALWYASTYYVAPRAAVDAKAYQLLYTALEQTRRTGVATIVLRDREYPVLIEPNRGVLSASTLWWPDEVREPDDVMPPVPRAALAKSELELARELVRSLSIEWDPEDYSDSYGQRLTELVRAKAGGRTFTHRPEQAAPTEDADGLGEALRQSLPAQRTRGTRSRGPRASTGAEGARRAREPRGTAARGTRVERRSEGRVTKRELLQRASELDVPGRSKMSRDQLEEAVGLNGSEVRR</sequence>
<dbReference type="InterPro" id="IPR016194">
    <property type="entry name" value="SPOC-like_C_dom_sf"/>
</dbReference>
<proteinExistence type="inferred from homology"/>
<evidence type="ECO:0000313" key="6">
    <source>
        <dbReference type="EMBL" id="QUX26586.1"/>
    </source>
</evidence>
<feature type="region of interest" description="Disordered" evidence="4">
    <location>
        <begin position="227"/>
        <end position="340"/>
    </location>
</feature>
<protein>
    <recommendedName>
        <fullName evidence="3">Non-homologous end joining protein Ku</fullName>
    </recommendedName>
</protein>
<comment type="subunit">
    <text evidence="3">Homodimer. Interacts with LigD.</text>
</comment>
<evidence type="ECO:0000256" key="4">
    <source>
        <dbReference type="SAM" id="MobiDB-lite"/>
    </source>
</evidence>
<accession>A0ABX8C0G4</accession>
<evidence type="ECO:0000313" key="7">
    <source>
        <dbReference type="Proteomes" id="UP000678016"/>
    </source>
</evidence>
<feature type="domain" description="Ku" evidence="5">
    <location>
        <begin position="53"/>
        <end position="184"/>
    </location>
</feature>
<dbReference type="PANTHER" id="PTHR41251">
    <property type="entry name" value="NON-HOMOLOGOUS END JOINING PROTEIN KU"/>
    <property type="match status" value="1"/>
</dbReference>
<dbReference type="NCBIfam" id="TIGR02772">
    <property type="entry name" value="Ku_bact"/>
    <property type="match status" value="1"/>
</dbReference>
<dbReference type="EMBL" id="CP074132">
    <property type="protein sequence ID" value="QUX26586.1"/>
    <property type="molecule type" value="Genomic_DNA"/>
</dbReference>
<gene>
    <name evidence="3" type="primary">ku</name>
    <name evidence="6" type="ORF">KGD83_14325</name>
</gene>
<keyword evidence="1 3" id="KW-0238">DNA-binding</keyword>
<dbReference type="HAMAP" id="MF_01875">
    <property type="entry name" value="Prokaryotic_Ku"/>
    <property type="match status" value="1"/>
</dbReference>
<dbReference type="SUPFAM" id="SSF100939">
    <property type="entry name" value="SPOC domain-like"/>
    <property type="match status" value="1"/>
</dbReference>
<dbReference type="PIRSF" id="PIRSF006493">
    <property type="entry name" value="Prok_Ku"/>
    <property type="match status" value="1"/>
</dbReference>
<dbReference type="PANTHER" id="PTHR41251:SF1">
    <property type="entry name" value="NON-HOMOLOGOUS END JOINING PROTEIN KU"/>
    <property type="match status" value="1"/>
</dbReference>
<reference evidence="7" key="1">
    <citation type="submission" date="2021-05" db="EMBL/GenBank/DDBJ databases">
        <title>Direct Submission.</title>
        <authorList>
            <person name="Li K."/>
            <person name="Gao J."/>
        </authorList>
    </citation>
    <scope>NUCLEOTIDE SEQUENCE [LARGE SCALE GENOMIC DNA]</scope>
    <source>
        <strain evidence="7">HDS12</strain>
    </source>
</reference>
<dbReference type="Gene3D" id="2.40.290.10">
    <property type="match status" value="1"/>
</dbReference>
<keyword evidence="7" id="KW-1185">Reference proteome</keyword>
<comment type="similarity">
    <text evidence="3">Belongs to the prokaryotic Ku family.</text>
</comment>
<keyword evidence="3" id="KW-0234">DNA repair</keyword>
<keyword evidence="3" id="KW-0227">DNA damage</keyword>
<organism evidence="6 7">
    <name type="scientific">Nocardiopsis akebiae</name>
    <dbReference type="NCBI Taxonomy" id="2831968"/>
    <lineage>
        <taxon>Bacteria</taxon>
        <taxon>Bacillati</taxon>
        <taxon>Actinomycetota</taxon>
        <taxon>Actinomycetes</taxon>
        <taxon>Streptosporangiales</taxon>
        <taxon>Nocardiopsidaceae</taxon>
        <taxon>Nocardiopsis</taxon>
    </lineage>
</organism>
<dbReference type="Proteomes" id="UP000678016">
    <property type="component" value="Chromosome"/>
</dbReference>
<evidence type="ECO:0000256" key="3">
    <source>
        <dbReference type="HAMAP-Rule" id="MF_01875"/>
    </source>
</evidence>
<dbReference type="RefSeq" id="WP_212639693.1">
    <property type="nucleotide sequence ID" value="NZ_CP074132.1"/>
</dbReference>
<dbReference type="InterPro" id="IPR006164">
    <property type="entry name" value="DNA_bd_Ku70/Ku80"/>
</dbReference>
<keyword evidence="2 3" id="KW-0233">DNA recombination</keyword>